<dbReference type="InterPro" id="IPR000873">
    <property type="entry name" value="AMP-dep_synth/lig_dom"/>
</dbReference>
<organism evidence="25 26">
    <name type="scientific">Frankliniella occidentalis</name>
    <name type="common">Western flower thrips</name>
    <name type="synonym">Euthrips occidentalis</name>
    <dbReference type="NCBI Taxonomy" id="133901"/>
    <lineage>
        <taxon>Eukaryota</taxon>
        <taxon>Metazoa</taxon>
        <taxon>Ecdysozoa</taxon>
        <taxon>Arthropoda</taxon>
        <taxon>Hexapoda</taxon>
        <taxon>Insecta</taxon>
        <taxon>Pterygota</taxon>
        <taxon>Neoptera</taxon>
        <taxon>Paraneoptera</taxon>
        <taxon>Thysanoptera</taxon>
        <taxon>Terebrantia</taxon>
        <taxon>Thripoidea</taxon>
        <taxon>Thripidae</taxon>
        <taxon>Frankliniella</taxon>
    </lineage>
</organism>
<dbReference type="RefSeq" id="XP_026274982.1">
    <property type="nucleotide sequence ID" value="XM_026419197.2"/>
</dbReference>
<name>A0A6J1S1T7_FRAOC</name>
<keyword evidence="5" id="KW-0436">Ligase</keyword>
<accession>A0A6J1S1T7</accession>
<evidence type="ECO:0000256" key="12">
    <source>
        <dbReference type="ARBA" id="ARBA00023136"/>
    </source>
</evidence>
<evidence type="ECO:0000313" key="25">
    <source>
        <dbReference type="Proteomes" id="UP000504606"/>
    </source>
</evidence>
<dbReference type="Gene3D" id="3.40.50.12780">
    <property type="entry name" value="N-terminal domain of ligase-like"/>
    <property type="match status" value="1"/>
</dbReference>
<dbReference type="FunFam" id="3.40.50.12780:FF:000019">
    <property type="entry name" value="Long-chain fatty acid transporter"/>
    <property type="match status" value="1"/>
</dbReference>
<comment type="similarity">
    <text evidence="2">Belongs to the ATP-dependent AMP-binding enzyme family.</text>
</comment>
<dbReference type="GO" id="GO:0005324">
    <property type="term" value="F:long-chain fatty acid transmembrane transporter activity"/>
    <property type="evidence" value="ECO:0007669"/>
    <property type="project" value="TreeGrafter"/>
</dbReference>
<dbReference type="GO" id="GO:0005524">
    <property type="term" value="F:ATP binding"/>
    <property type="evidence" value="ECO:0007669"/>
    <property type="project" value="UniProtKB-KW"/>
</dbReference>
<protein>
    <recommendedName>
        <fullName evidence="20">Very long-chain fatty acid transport protein</fullName>
        <ecNumber evidence="14">6.2.1.3</ecNumber>
    </recommendedName>
    <alternativeName>
        <fullName evidence="16">Long-chain-fatty-acid--CoA ligase</fullName>
    </alternativeName>
    <alternativeName>
        <fullName evidence="21">Very-long-chain acyl-CoA synthetase</fullName>
    </alternativeName>
</protein>
<keyword evidence="25" id="KW-1185">Reference proteome</keyword>
<comment type="catalytic activity">
    <reaction evidence="15">
        <text>a very long-chain fatty acid + ATP + CoA = a very long-chain fatty acyl-CoA + AMP + diphosphate</text>
        <dbReference type="Rhea" id="RHEA:54536"/>
        <dbReference type="ChEBI" id="CHEBI:30616"/>
        <dbReference type="ChEBI" id="CHEBI:33019"/>
        <dbReference type="ChEBI" id="CHEBI:57287"/>
        <dbReference type="ChEBI" id="CHEBI:58950"/>
        <dbReference type="ChEBI" id="CHEBI:138261"/>
        <dbReference type="ChEBI" id="CHEBI:456215"/>
    </reaction>
    <physiologicalReaction direction="left-to-right" evidence="15">
        <dbReference type="Rhea" id="RHEA:54537"/>
    </physiologicalReaction>
</comment>
<keyword evidence="8" id="KW-0276">Fatty acid metabolism</keyword>
<dbReference type="GeneID" id="113204157"/>
<dbReference type="NCBIfam" id="NF006134">
    <property type="entry name" value="PRK08279.1"/>
    <property type="match status" value="1"/>
</dbReference>
<dbReference type="Pfam" id="PF00501">
    <property type="entry name" value="AMP-binding"/>
    <property type="match status" value="1"/>
</dbReference>
<evidence type="ECO:0000256" key="16">
    <source>
        <dbReference type="ARBA" id="ARBA00041297"/>
    </source>
</evidence>
<dbReference type="RefSeq" id="XP_026274983.1">
    <property type="nucleotide sequence ID" value="XM_026419198.2"/>
</dbReference>
<evidence type="ECO:0000256" key="7">
    <source>
        <dbReference type="ARBA" id="ARBA00022741"/>
    </source>
</evidence>
<evidence type="ECO:0000259" key="24">
    <source>
        <dbReference type="Pfam" id="PF13193"/>
    </source>
</evidence>
<comment type="function">
    <text evidence="19">Acyl-CoA synthetase required for both the import of long chain fatty acids (LCFAs) (C14-C18) and the activation very long chain fatty acids (VLCFAs) (C20-C26) by esterification of the fatty acids into metabolically active CoA-thioesters for subsequent degradation or incorporation into phospholipids. The transport and fatty acyl-CoA synthetase activities are genetically separable and are thus independent activities. Esterifies VLCFAs in the peroxisome matrix. The VLCFAs are actively transported into peroxisomes by a PXA1-PXA2 heterodimeric transporter in the peroxisomal membrane.</text>
</comment>
<dbReference type="PANTHER" id="PTHR43107:SF15">
    <property type="entry name" value="FATTY ACID TRANSPORT PROTEIN 3, ISOFORM A"/>
    <property type="match status" value="1"/>
</dbReference>
<evidence type="ECO:0000313" key="27">
    <source>
        <dbReference type="RefSeq" id="XP_026274983.1"/>
    </source>
</evidence>
<dbReference type="GO" id="GO:0005778">
    <property type="term" value="C:peroxisomal membrane"/>
    <property type="evidence" value="ECO:0007669"/>
    <property type="project" value="UniProtKB-SubCell"/>
</dbReference>
<keyword evidence="10 22" id="KW-1133">Transmembrane helix</keyword>
<evidence type="ECO:0000256" key="11">
    <source>
        <dbReference type="ARBA" id="ARBA00023055"/>
    </source>
</evidence>
<dbReference type="AlphaFoldDB" id="A0A6J1S1T7"/>
<evidence type="ECO:0000256" key="17">
    <source>
        <dbReference type="ARBA" id="ARBA00046271"/>
    </source>
</evidence>
<dbReference type="PANTHER" id="PTHR43107">
    <property type="entry name" value="LONG-CHAIN FATTY ACID TRANSPORT PROTEIN"/>
    <property type="match status" value="1"/>
</dbReference>
<sequence>MEKERSARYAVTVVLGVGAVVSLLLGRSMLLQAGLAVVLGWLLTGSRYNWLYILQHTLGRDINAAVRFLRMHYTLWKWERQGLPTIPLIFSSVAQKNKNKVAFAFEGQSWTFGEVDDLSNRVGNFMKSQGIRKGDTVAIIMESRPDFVCMWMGLAKIGATSALINYNLRLEPLVHSITVAGAKAVIVGSELASALQEVRPKLNNIPVFQYADVPKNAPPKAEEASKLLPGVVDLRMKLWDTPATSLKEDMAQTKNLDHLFYIYTSGTTGLPKAAIINHIRFQFMAVAVHVMLNFKDDDVIYDPLPLYHTAGGILGIGQAVLTGNTVAIRRKFSASNFWKDCCQFKCTVAQYIGEMCRYLLTVPEQPEEKQHKVRVVVGNGLRPAIWAQFCERFNIPQVGEFYGATESNSNIINIDSKIGAVGFVPRYAGAVYPVSLVRADDDTGEPIRGPDGLCQICEPGQTGVFVGKINPKKAHSAFSGYADKKASEKKVIRDVFIKGDSAFNSGDILVMDEFGYFYFKDRTGDTFRWRGENVATSEVEAVISNVAGMSDAVVYGVEIPNVEGRAGMAAIVDPDSKLDLDALVDGMRKSLPVYARPLFLRVMKSLPMTGTFKLKKKDLLNDSYDPDKIKDALYFFDGSSNKFVALTHALYQDIITNKIRF</sequence>
<evidence type="ECO:0000259" key="23">
    <source>
        <dbReference type="Pfam" id="PF00501"/>
    </source>
</evidence>
<dbReference type="OrthoDB" id="288590at2759"/>
<evidence type="ECO:0000256" key="15">
    <source>
        <dbReference type="ARBA" id="ARBA00036527"/>
    </source>
</evidence>
<keyword evidence="13" id="KW-0576">Peroxisome</keyword>
<evidence type="ECO:0000256" key="13">
    <source>
        <dbReference type="ARBA" id="ARBA00023140"/>
    </source>
</evidence>
<evidence type="ECO:0000256" key="19">
    <source>
        <dbReference type="ARBA" id="ARBA00060276"/>
    </source>
</evidence>
<dbReference type="GO" id="GO:0005886">
    <property type="term" value="C:plasma membrane"/>
    <property type="evidence" value="ECO:0007669"/>
    <property type="project" value="UniProtKB-SubCell"/>
</dbReference>
<evidence type="ECO:0000256" key="18">
    <source>
        <dbReference type="ARBA" id="ARBA00048666"/>
    </source>
</evidence>
<evidence type="ECO:0000256" key="10">
    <source>
        <dbReference type="ARBA" id="ARBA00022989"/>
    </source>
</evidence>
<evidence type="ECO:0000256" key="4">
    <source>
        <dbReference type="ARBA" id="ARBA00022475"/>
    </source>
</evidence>
<evidence type="ECO:0000256" key="3">
    <source>
        <dbReference type="ARBA" id="ARBA00022448"/>
    </source>
</evidence>
<dbReference type="Gene3D" id="3.30.300.30">
    <property type="match status" value="1"/>
</dbReference>
<keyword evidence="6 22" id="KW-0812">Transmembrane</keyword>
<dbReference type="InterPro" id="IPR025110">
    <property type="entry name" value="AMP-bd_C"/>
</dbReference>
<evidence type="ECO:0000256" key="21">
    <source>
        <dbReference type="ARBA" id="ARBA00078285"/>
    </source>
</evidence>
<keyword evidence="11" id="KW-0445">Lipid transport</keyword>
<comment type="subcellular location">
    <subcellularLocation>
        <location evidence="1">Cell membrane</location>
        <topology evidence="1">Multi-pass membrane protein</topology>
    </subcellularLocation>
    <subcellularLocation>
        <location evidence="17">Peroxisome membrane</location>
    </subcellularLocation>
</comment>
<dbReference type="FunFam" id="3.30.300.30:FF:000002">
    <property type="entry name" value="Long-chain fatty acid transport protein 1"/>
    <property type="match status" value="1"/>
</dbReference>
<evidence type="ECO:0000256" key="8">
    <source>
        <dbReference type="ARBA" id="ARBA00022832"/>
    </source>
</evidence>
<dbReference type="InterPro" id="IPR045851">
    <property type="entry name" value="AMP-bd_C_sf"/>
</dbReference>
<dbReference type="RefSeq" id="XP_052124419.1">
    <property type="nucleotide sequence ID" value="XM_052268459.1"/>
</dbReference>
<feature type="transmembrane region" description="Helical" evidence="22">
    <location>
        <begin position="7"/>
        <end position="25"/>
    </location>
</feature>
<dbReference type="InterPro" id="IPR020845">
    <property type="entry name" value="AMP-binding_CS"/>
</dbReference>
<dbReference type="InterPro" id="IPR042099">
    <property type="entry name" value="ANL_N_sf"/>
</dbReference>
<comment type="catalytic activity">
    <reaction evidence="18">
        <text>tetracosanoate + ATP + CoA = tetracosanoyl-CoA + AMP + diphosphate</text>
        <dbReference type="Rhea" id="RHEA:33639"/>
        <dbReference type="ChEBI" id="CHEBI:30616"/>
        <dbReference type="ChEBI" id="CHEBI:31014"/>
        <dbReference type="ChEBI" id="CHEBI:33019"/>
        <dbReference type="ChEBI" id="CHEBI:57287"/>
        <dbReference type="ChEBI" id="CHEBI:65052"/>
        <dbReference type="ChEBI" id="CHEBI:456215"/>
    </reaction>
    <physiologicalReaction direction="left-to-right" evidence="18">
        <dbReference type="Rhea" id="RHEA:33640"/>
    </physiologicalReaction>
</comment>
<evidence type="ECO:0000256" key="20">
    <source>
        <dbReference type="ARBA" id="ARBA00068795"/>
    </source>
</evidence>
<evidence type="ECO:0000256" key="5">
    <source>
        <dbReference type="ARBA" id="ARBA00022598"/>
    </source>
</evidence>
<evidence type="ECO:0000256" key="22">
    <source>
        <dbReference type="SAM" id="Phobius"/>
    </source>
</evidence>
<dbReference type="PROSITE" id="PS00455">
    <property type="entry name" value="AMP_BINDING"/>
    <property type="match status" value="1"/>
</dbReference>
<gene>
    <name evidence="26 27 28" type="primary">LOC113204157</name>
</gene>
<dbReference type="Proteomes" id="UP000504606">
    <property type="component" value="Unplaced"/>
</dbReference>
<keyword evidence="7" id="KW-0547">Nucleotide-binding</keyword>
<evidence type="ECO:0000256" key="9">
    <source>
        <dbReference type="ARBA" id="ARBA00022840"/>
    </source>
</evidence>
<feature type="domain" description="AMP-dependent synthetase/ligase" evidence="23">
    <location>
        <begin position="92"/>
        <end position="447"/>
    </location>
</feature>
<dbReference type="KEGG" id="foc:113204157"/>
<evidence type="ECO:0000256" key="2">
    <source>
        <dbReference type="ARBA" id="ARBA00006432"/>
    </source>
</evidence>
<evidence type="ECO:0000256" key="14">
    <source>
        <dbReference type="ARBA" id="ARBA00026121"/>
    </source>
</evidence>
<keyword evidence="9" id="KW-0067">ATP-binding</keyword>
<dbReference type="GO" id="GO:0044539">
    <property type="term" value="P:long-chain fatty acid import into cell"/>
    <property type="evidence" value="ECO:0007669"/>
    <property type="project" value="TreeGrafter"/>
</dbReference>
<dbReference type="GO" id="GO:0004467">
    <property type="term" value="F:long-chain fatty acid-CoA ligase activity"/>
    <property type="evidence" value="ECO:0007669"/>
    <property type="project" value="UniProtKB-EC"/>
</dbReference>
<evidence type="ECO:0000313" key="28">
    <source>
        <dbReference type="RefSeq" id="XP_052124419.1"/>
    </source>
</evidence>
<evidence type="ECO:0000256" key="1">
    <source>
        <dbReference type="ARBA" id="ARBA00004651"/>
    </source>
</evidence>
<dbReference type="SUPFAM" id="SSF56801">
    <property type="entry name" value="Acetyl-CoA synthetase-like"/>
    <property type="match status" value="1"/>
</dbReference>
<evidence type="ECO:0000313" key="26">
    <source>
        <dbReference type="RefSeq" id="XP_026274982.1"/>
    </source>
</evidence>
<dbReference type="GO" id="GO:0005789">
    <property type="term" value="C:endoplasmic reticulum membrane"/>
    <property type="evidence" value="ECO:0007669"/>
    <property type="project" value="TreeGrafter"/>
</dbReference>
<dbReference type="Pfam" id="PF13193">
    <property type="entry name" value="AMP-binding_C"/>
    <property type="match status" value="1"/>
</dbReference>
<proteinExistence type="inferred from homology"/>
<dbReference type="EC" id="6.2.1.3" evidence="14"/>
<reference evidence="26 27" key="1">
    <citation type="submission" date="2025-04" db="UniProtKB">
        <authorList>
            <consortium name="RefSeq"/>
        </authorList>
    </citation>
    <scope>IDENTIFICATION</scope>
    <source>
        <tissue evidence="26 27">Whole organism</tissue>
    </source>
</reference>
<keyword evidence="4" id="KW-1003">Cell membrane</keyword>
<keyword evidence="8" id="KW-0443">Lipid metabolism</keyword>
<keyword evidence="3" id="KW-0813">Transport</keyword>
<feature type="domain" description="AMP-binding enzyme C-terminal" evidence="24">
    <location>
        <begin position="538"/>
        <end position="613"/>
    </location>
</feature>
<evidence type="ECO:0000256" key="6">
    <source>
        <dbReference type="ARBA" id="ARBA00022692"/>
    </source>
</evidence>
<keyword evidence="12 22" id="KW-0472">Membrane</keyword>